<dbReference type="InterPro" id="IPR002885">
    <property type="entry name" value="PPR_rpt"/>
</dbReference>
<accession>A0AAV0L2Y4</accession>
<evidence type="ECO:0000259" key="4">
    <source>
        <dbReference type="Pfam" id="PF17177"/>
    </source>
</evidence>
<gene>
    <name evidence="5" type="ORF">LITE_LOCUS21833</name>
</gene>
<keyword evidence="2" id="KW-0677">Repeat</keyword>
<feature type="repeat" description="PPR" evidence="3">
    <location>
        <begin position="279"/>
        <end position="313"/>
    </location>
</feature>
<protein>
    <recommendedName>
        <fullName evidence="4">PROP1-like PPR domain-containing protein</fullName>
    </recommendedName>
</protein>
<comment type="similarity">
    <text evidence="1">Belongs to the PPR family. P subfamily.</text>
</comment>
<dbReference type="Pfam" id="PF17177">
    <property type="entry name" value="PPR_long"/>
    <property type="match status" value="1"/>
</dbReference>
<dbReference type="Pfam" id="PF13041">
    <property type="entry name" value="PPR_2"/>
    <property type="match status" value="1"/>
</dbReference>
<dbReference type="InterPro" id="IPR011990">
    <property type="entry name" value="TPR-like_helical_dom_sf"/>
</dbReference>
<dbReference type="PROSITE" id="PS51375">
    <property type="entry name" value="PPR"/>
    <property type="match status" value="4"/>
</dbReference>
<evidence type="ECO:0000313" key="5">
    <source>
        <dbReference type="EMBL" id="CAI0428810.1"/>
    </source>
</evidence>
<dbReference type="InterPro" id="IPR033443">
    <property type="entry name" value="PROP1-like_PPR_dom"/>
</dbReference>
<dbReference type="Gene3D" id="1.25.40.10">
    <property type="entry name" value="Tetratricopeptide repeat domain"/>
    <property type="match status" value="3"/>
</dbReference>
<feature type="repeat" description="PPR" evidence="3">
    <location>
        <begin position="314"/>
        <end position="348"/>
    </location>
</feature>
<evidence type="ECO:0000256" key="2">
    <source>
        <dbReference type="ARBA" id="ARBA00022737"/>
    </source>
</evidence>
<organism evidence="5 6">
    <name type="scientific">Linum tenue</name>
    <dbReference type="NCBI Taxonomy" id="586396"/>
    <lineage>
        <taxon>Eukaryota</taxon>
        <taxon>Viridiplantae</taxon>
        <taxon>Streptophyta</taxon>
        <taxon>Embryophyta</taxon>
        <taxon>Tracheophyta</taxon>
        <taxon>Spermatophyta</taxon>
        <taxon>Magnoliopsida</taxon>
        <taxon>eudicotyledons</taxon>
        <taxon>Gunneridae</taxon>
        <taxon>Pentapetalae</taxon>
        <taxon>rosids</taxon>
        <taxon>fabids</taxon>
        <taxon>Malpighiales</taxon>
        <taxon>Linaceae</taxon>
        <taxon>Linum</taxon>
    </lineage>
</organism>
<dbReference type="Proteomes" id="UP001154282">
    <property type="component" value="Unassembled WGS sequence"/>
</dbReference>
<name>A0AAV0L2Y4_9ROSI</name>
<sequence length="503" mass="57715">MILKRIDNLISSPCNRLAAVSFIAAFSSNSQPQVETIARIINDHPFPEQQLLPTFRAHLPPSLISTTFVENVLGRLFAAHSNGLKALELFRFALRHPHFVPSSDAFEKTLHILVRMRYFEKAWELMEEIGKSHPSLLTTKSMSIMLSKIAKFQSFDETLDAFERMERVFEGRSFGIEEFNVLLRAFCTQREMKEARSVFVKFHDRFKPNTKTMNVLLLGFKESGDISAMELFYHEMTRRGFKPTSFTYSVRIDAYCKKGCFSDALRIFEEMQKAGFPPTLEVFTTLIHGAGIVRNVLKARELFDEMRERNLQPDVGAYNALISTFIKCRELKPAITLMEEMEENHLAIDNVTYHTLFVGSMNSSGIEGVYELYQKMIDRKFVPKARTSVMLMKFFCVNGRVDLGIELWGYLMENGHCPHGHALDILVTGLCSRGKLEEALNCCMQFVEKGMRLSDSVYRMLRKFLEQSADKADEWKELNRMIKKLEGFLPPSKGHAIGNLSIE</sequence>
<evidence type="ECO:0000256" key="3">
    <source>
        <dbReference type="PROSITE-ProRule" id="PRU00708"/>
    </source>
</evidence>
<evidence type="ECO:0000256" key="1">
    <source>
        <dbReference type="ARBA" id="ARBA00007626"/>
    </source>
</evidence>
<feature type="repeat" description="PPR" evidence="3">
    <location>
        <begin position="244"/>
        <end position="278"/>
    </location>
</feature>
<proteinExistence type="inferred from homology"/>
<dbReference type="EMBL" id="CAMGYJ010000006">
    <property type="protein sequence ID" value="CAI0428810.1"/>
    <property type="molecule type" value="Genomic_DNA"/>
</dbReference>
<keyword evidence="6" id="KW-1185">Reference proteome</keyword>
<dbReference type="AlphaFoldDB" id="A0AAV0L2Y4"/>
<feature type="domain" description="PROP1-like PPR" evidence="4">
    <location>
        <begin position="258"/>
        <end position="396"/>
    </location>
</feature>
<evidence type="ECO:0000313" key="6">
    <source>
        <dbReference type="Proteomes" id="UP001154282"/>
    </source>
</evidence>
<dbReference type="NCBIfam" id="TIGR00756">
    <property type="entry name" value="PPR"/>
    <property type="match status" value="3"/>
</dbReference>
<comment type="caution">
    <text evidence="5">The sequence shown here is derived from an EMBL/GenBank/DDBJ whole genome shotgun (WGS) entry which is preliminary data.</text>
</comment>
<dbReference type="PANTHER" id="PTHR47941">
    <property type="entry name" value="PENTATRICOPEPTIDE REPEAT-CONTAINING PROTEIN 3, MITOCHONDRIAL"/>
    <property type="match status" value="1"/>
</dbReference>
<feature type="repeat" description="PPR" evidence="3">
    <location>
        <begin position="209"/>
        <end position="243"/>
    </location>
</feature>
<dbReference type="Pfam" id="PF01535">
    <property type="entry name" value="PPR"/>
    <property type="match status" value="2"/>
</dbReference>
<reference evidence="5" key="1">
    <citation type="submission" date="2022-08" db="EMBL/GenBank/DDBJ databases">
        <authorList>
            <person name="Gutierrez-Valencia J."/>
        </authorList>
    </citation>
    <scope>NUCLEOTIDE SEQUENCE</scope>
</reference>